<dbReference type="Gene3D" id="3.40.30.10">
    <property type="entry name" value="Glutaredoxin"/>
    <property type="match status" value="1"/>
</dbReference>
<keyword evidence="3" id="KW-1185">Reference proteome</keyword>
<dbReference type="Pfam" id="PF00462">
    <property type="entry name" value="Glutaredoxin"/>
    <property type="match status" value="1"/>
</dbReference>
<sequence length="78" mass="8980">MDIIVYTTEHCVSCNAILKYLQAKELSYRQLDVGINKENFNEMLQLGGIATPFIIIGTQKLHTFDRNKIEEVLRNEHG</sequence>
<evidence type="ECO:0000313" key="3">
    <source>
        <dbReference type="Proteomes" id="UP001178662"/>
    </source>
</evidence>
<feature type="domain" description="Glutaredoxin" evidence="1">
    <location>
        <begin position="3"/>
        <end position="58"/>
    </location>
</feature>
<evidence type="ECO:0000259" key="1">
    <source>
        <dbReference type="Pfam" id="PF00462"/>
    </source>
</evidence>
<gene>
    <name evidence="2" type="ORF">P0Y55_00425</name>
</gene>
<dbReference type="CDD" id="cd02976">
    <property type="entry name" value="NrdH"/>
    <property type="match status" value="1"/>
</dbReference>
<reference evidence="2" key="1">
    <citation type="submission" date="2023-03" db="EMBL/GenBank/DDBJ databases">
        <title>Andean soil-derived lignocellulolytic bacterial consortium as a source of novel taxa and putative plastic-active enzymes.</title>
        <authorList>
            <person name="Diaz-Garcia L."/>
            <person name="Chuvochina M."/>
            <person name="Feuerriegel G."/>
            <person name="Bunk B."/>
            <person name="Sproer C."/>
            <person name="Streit W.R."/>
            <person name="Rodriguez L.M."/>
            <person name="Overmann J."/>
            <person name="Jimenez D.J."/>
        </authorList>
    </citation>
    <scope>NUCLEOTIDE SEQUENCE</scope>
    <source>
        <strain evidence="2">MAG 2441</strain>
    </source>
</reference>
<organism evidence="2 3">
    <name type="scientific">Candidatus Cohnella colombiensis</name>
    <dbReference type="NCBI Taxonomy" id="3121368"/>
    <lineage>
        <taxon>Bacteria</taxon>
        <taxon>Bacillati</taxon>
        <taxon>Bacillota</taxon>
        <taxon>Bacilli</taxon>
        <taxon>Bacillales</taxon>
        <taxon>Paenibacillaceae</taxon>
        <taxon>Cohnella</taxon>
    </lineage>
</organism>
<dbReference type="Proteomes" id="UP001178662">
    <property type="component" value="Chromosome"/>
</dbReference>
<dbReference type="InterPro" id="IPR002109">
    <property type="entry name" value="Glutaredoxin"/>
</dbReference>
<name>A0AA95EZ88_9BACL</name>
<dbReference type="EMBL" id="CP119317">
    <property type="protein sequence ID" value="WEK56250.1"/>
    <property type="molecule type" value="Genomic_DNA"/>
</dbReference>
<accession>A0AA95EZ88</accession>
<evidence type="ECO:0000313" key="2">
    <source>
        <dbReference type="EMBL" id="WEK56250.1"/>
    </source>
</evidence>
<protein>
    <submittedName>
        <fullName evidence="2">Glutaredoxin domain-containing protein</fullName>
    </submittedName>
</protein>
<dbReference type="SUPFAM" id="SSF52833">
    <property type="entry name" value="Thioredoxin-like"/>
    <property type="match status" value="1"/>
</dbReference>
<proteinExistence type="predicted"/>
<dbReference type="AlphaFoldDB" id="A0AA95EZ88"/>
<dbReference type="InterPro" id="IPR036249">
    <property type="entry name" value="Thioredoxin-like_sf"/>
</dbReference>